<protein>
    <recommendedName>
        <fullName evidence="4">Peptidase S33 tripeptidyl aminopeptidase-like C-terminal domain-containing protein</fullName>
    </recommendedName>
</protein>
<dbReference type="InterPro" id="IPR029058">
    <property type="entry name" value="AB_hydrolase_fold"/>
</dbReference>
<proteinExistence type="inferred from homology"/>
<dbReference type="Gene3D" id="3.40.50.1820">
    <property type="entry name" value="alpha/beta hydrolase"/>
    <property type="match status" value="1"/>
</dbReference>
<dbReference type="AlphaFoldDB" id="A0A9W9CMV7"/>
<evidence type="ECO:0000256" key="1">
    <source>
        <dbReference type="ARBA" id="ARBA00010088"/>
    </source>
</evidence>
<dbReference type="GO" id="GO:0016787">
    <property type="term" value="F:hydrolase activity"/>
    <property type="evidence" value="ECO:0007669"/>
    <property type="project" value="UniProtKB-KW"/>
</dbReference>
<keyword evidence="3" id="KW-0812">Transmembrane</keyword>
<sequence length="692" mass="75637">MKSWNGLEDVAPPARPPRTQVRWRALTATFVTIVVLAGIDTIFPELKNISPPDFFGLPGSHPSYNDVAKPFEWSQITPQEHLEFHHCFDGFECAKLSVPLDYFNGTYPDERVSIAIVKLPAKVPVDDPRYGGPILLNPGGPGGSGASFAQMIARSLQVIVDSGIDPSNTVSSDPKYFDLIGFDPRGIGETEPAAECMRDVPSAWSWYMRENTQGILGSSDAALGRLWSINQAFGQSCKLAMDAEDGPDIMEYVTTASVARDMLEIVEKHAEYVSKQVVQAAQIEGRSRSHCHDTYTPGKAKLQYWGFSYGTYLGSTFASMFPDRVGRLILDGVVSSYDYNHSLGNGSLTDTEKAMHSFYTFCHHAGPEVCPLATANGTSSDVEARFQKIVQSLYHKPLILNSPQGPEILTFSDVKLLIFSAVYQPMGSFPLIARLLAAIEAGEGEILDQLSFAYRNGHVYHCPVNGSTSPAPKLMSPVAQFAILCGDGIDQSHLAIDDFVEYWNLLESISPTAASVWSMLRMHCASWRIRARYSFTGPFGGNTSHPILFVSNTADPVTPLRSGRLMHSFFPGSGILVGDSAGHCSVSTPNPCTLNHIRAYFQTGVLPPPETICVPPPSYFSLNSTDPKSPFYDPSLGNANTMTFQYEEDDVVQHALHEAGLDVQEAIAESDAFGFQNMFGGEPVRNLMRIAA</sequence>
<keyword evidence="3" id="KW-1133">Transmembrane helix</keyword>
<evidence type="ECO:0000259" key="4">
    <source>
        <dbReference type="Pfam" id="PF08386"/>
    </source>
</evidence>
<comment type="caution">
    <text evidence="5">The sequence shown here is derived from an EMBL/GenBank/DDBJ whole genome shotgun (WGS) entry which is preliminary data.</text>
</comment>
<keyword evidence="6" id="KW-1185">Reference proteome</keyword>
<accession>A0A9W9CMV7</accession>
<dbReference type="InterPro" id="IPR013595">
    <property type="entry name" value="Pept_S33_TAP-like_C"/>
</dbReference>
<organism evidence="5 6">
    <name type="scientific">Neocucurbitaria cava</name>
    <dbReference type="NCBI Taxonomy" id="798079"/>
    <lineage>
        <taxon>Eukaryota</taxon>
        <taxon>Fungi</taxon>
        <taxon>Dikarya</taxon>
        <taxon>Ascomycota</taxon>
        <taxon>Pezizomycotina</taxon>
        <taxon>Dothideomycetes</taxon>
        <taxon>Pleosporomycetidae</taxon>
        <taxon>Pleosporales</taxon>
        <taxon>Pleosporineae</taxon>
        <taxon>Cucurbitariaceae</taxon>
        <taxon>Neocucurbitaria</taxon>
    </lineage>
</organism>
<dbReference type="OrthoDB" id="425534at2759"/>
<comment type="similarity">
    <text evidence="1">Belongs to the peptidase S33 family.</text>
</comment>
<feature type="domain" description="Peptidase S33 tripeptidyl aminopeptidase-like C-terminal" evidence="4">
    <location>
        <begin position="511"/>
        <end position="613"/>
    </location>
</feature>
<feature type="transmembrane region" description="Helical" evidence="3">
    <location>
        <begin position="21"/>
        <end position="43"/>
    </location>
</feature>
<name>A0A9W9CMV7_9PLEO</name>
<dbReference type="PANTHER" id="PTHR43248:SF25">
    <property type="entry name" value="AB HYDROLASE-1 DOMAIN-CONTAINING PROTEIN-RELATED"/>
    <property type="match status" value="1"/>
</dbReference>
<keyword evidence="3" id="KW-0472">Membrane</keyword>
<dbReference type="EMBL" id="JAPEUY010000006">
    <property type="protein sequence ID" value="KAJ4372202.1"/>
    <property type="molecule type" value="Genomic_DNA"/>
</dbReference>
<dbReference type="SUPFAM" id="SSF53474">
    <property type="entry name" value="alpha/beta-Hydrolases"/>
    <property type="match status" value="1"/>
</dbReference>
<evidence type="ECO:0000313" key="6">
    <source>
        <dbReference type="Proteomes" id="UP001140560"/>
    </source>
</evidence>
<dbReference type="Proteomes" id="UP001140560">
    <property type="component" value="Unassembled WGS sequence"/>
</dbReference>
<evidence type="ECO:0000256" key="2">
    <source>
        <dbReference type="ARBA" id="ARBA00022801"/>
    </source>
</evidence>
<dbReference type="Pfam" id="PF08386">
    <property type="entry name" value="Abhydrolase_4"/>
    <property type="match status" value="1"/>
</dbReference>
<gene>
    <name evidence="5" type="ORF">N0V83_003976</name>
</gene>
<dbReference type="InterPro" id="IPR051601">
    <property type="entry name" value="Serine_prot/Carboxylest_S33"/>
</dbReference>
<keyword evidence="2" id="KW-0378">Hydrolase</keyword>
<evidence type="ECO:0000313" key="5">
    <source>
        <dbReference type="EMBL" id="KAJ4372202.1"/>
    </source>
</evidence>
<reference evidence="5" key="1">
    <citation type="submission" date="2022-10" db="EMBL/GenBank/DDBJ databases">
        <title>Tapping the CABI collections for fungal endophytes: first genome assemblies for Collariella, Neodidymelliopsis, Ascochyta clinopodiicola, Didymella pomorum, Didymosphaeria variabile, Neocosmospora piperis and Neocucurbitaria cava.</title>
        <authorList>
            <person name="Hill R."/>
        </authorList>
    </citation>
    <scope>NUCLEOTIDE SEQUENCE</scope>
    <source>
        <strain evidence="5">IMI 356814</strain>
    </source>
</reference>
<dbReference type="PANTHER" id="PTHR43248">
    <property type="entry name" value="2-SUCCINYL-6-HYDROXY-2,4-CYCLOHEXADIENE-1-CARBOXYLATE SYNTHASE"/>
    <property type="match status" value="1"/>
</dbReference>
<evidence type="ECO:0000256" key="3">
    <source>
        <dbReference type="SAM" id="Phobius"/>
    </source>
</evidence>